<keyword evidence="2" id="KW-1185">Reference proteome</keyword>
<accession>A0ACB6V4P4</accession>
<organism evidence="1 2">
    <name type="scientific">Geotrichum galactomycetum</name>
    <dbReference type="NCBI Taxonomy" id="27317"/>
    <lineage>
        <taxon>Eukaryota</taxon>
        <taxon>Fungi</taxon>
        <taxon>Dikarya</taxon>
        <taxon>Ascomycota</taxon>
        <taxon>Saccharomycotina</taxon>
        <taxon>Dipodascomycetes</taxon>
        <taxon>Dipodascales</taxon>
        <taxon>Dipodascaceae</taxon>
        <taxon>Geotrichum</taxon>
    </lineage>
</organism>
<reference evidence="1 2" key="1">
    <citation type="journal article" date="2020" name="Front. Microbiol.">
        <title>Phenotypic and Genetic Characterization of the Cheese Ripening Yeast Geotrichum candidum.</title>
        <authorList>
            <person name="Perkins V."/>
            <person name="Vignola S."/>
            <person name="Lessard M.H."/>
            <person name="Plante P.L."/>
            <person name="Corbeil J."/>
            <person name="Dugat-Bony E."/>
            <person name="Frenette M."/>
            <person name="Labrie S."/>
        </authorList>
    </citation>
    <scope>NUCLEOTIDE SEQUENCE [LARGE SCALE GENOMIC DNA]</scope>
    <source>
        <strain evidence="1 2">LMA-1147</strain>
    </source>
</reference>
<dbReference type="Proteomes" id="UP000744676">
    <property type="component" value="Unassembled WGS sequence"/>
</dbReference>
<proteinExistence type="predicted"/>
<comment type="caution">
    <text evidence="1">The sequence shown here is derived from an EMBL/GenBank/DDBJ whole genome shotgun (WGS) entry which is preliminary data.</text>
</comment>
<gene>
    <name evidence="1" type="ORF">D0Z00_002283</name>
</gene>
<evidence type="ECO:0000313" key="1">
    <source>
        <dbReference type="EMBL" id="KAF5097764.1"/>
    </source>
</evidence>
<name>A0ACB6V4P4_9ASCO</name>
<sequence>MTTPLTLTAVPHDIQAASDYINNLLLSRGYISRADEIVFSTQALTDTASKASPGVSSNETGGDSATIDRSQNSGAVPTTRFERAINNDRKLLELLNTLLETIASDAAAHSTQQAELAARERALTKTEERLAQLQSRHDALDAQHAAAGRHQRHLEVTVRGLESTNKALKEELAKAKGALQSGREQFANELRRKDVTIAALKKEQAPQRRVQPRSSTTGGKADVTGGTSNMTGVRGVFSKSQNSYTLDINTSASGSDFNAREKLGAELDAAAAGALVPTLRALAAENSMLASLSYKTRLIVEALADQGFVDPGTELSAQELDNIEALGYDALALQRDADNGEDNNSSSNNNNNNSYSRNLSAFAARTIQRTTEVAQLGNEVLAALGRLAAGLRRADVVPAAEVAQRDAEIAELRAQITTVTANWRQAIRTMDEWKAEFQRRS</sequence>
<protein>
    <submittedName>
        <fullName evidence="1">Uncharacterized protein</fullName>
    </submittedName>
</protein>
<dbReference type="EMBL" id="QVQA01000059">
    <property type="protein sequence ID" value="KAF5097764.1"/>
    <property type="molecule type" value="Genomic_DNA"/>
</dbReference>
<evidence type="ECO:0000313" key="2">
    <source>
        <dbReference type="Proteomes" id="UP000744676"/>
    </source>
</evidence>